<dbReference type="PANTHER" id="PTHR46191">
    <property type="match status" value="1"/>
</dbReference>
<dbReference type="InterPro" id="IPR051828">
    <property type="entry name" value="HAD-like_hydrolase_domain"/>
</dbReference>
<dbReference type="InterPro" id="IPR006439">
    <property type="entry name" value="HAD-SF_hydro_IA"/>
</dbReference>
<name>A0ABU3SHV7_9HYPH</name>
<dbReference type="PRINTS" id="PR00413">
    <property type="entry name" value="HADHALOGNASE"/>
</dbReference>
<comment type="caution">
    <text evidence="1">The sequence shown here is derived from an EMBL/GenBank/DDBJ whole genome shotgun (WGS) entry which is preliminary data.</text>
</comment>
<gene>
    <name evidence="1" type="ORF">RKE40_29310</name>
</gene>
<dbReference type="EC" id="3.1.3.-" evidence="1"/>
<dbReference type="InterPro" id="IPR036412">
    <property type="entry name" value="HAD-like_sf"/>
</dbReference>
<sequence>MAKTRAICFDVFGTVLEVTDKRDPYRKLIDNEYDAIAVRALTHPLGIRDLAQQFDPTPSEDTILQWEADLKAECASLRLRPRMKSIWATLQRAQLQIGVCSNLAIPYAKPMLEELPAQPDGLVLSYRVGIMKPHKDIYQLVASQLELRLSEILFVGNHLEGDVWAPVAAGAHAMTVSEFETSFSSWPSIYAPRQVTDLFGRISTAKEALNSPAIA</sequence>
<proteinExistence type="predicted"/>
<keyword evidence="2" id="KW-1185">Reference proteome</keyword>
<accession>A0ABU3SHV7</accession>
<dbReference type="Gene3D" id="3.40.50.1000">
    <property type="entry name" value="HAD superfamily/HAD-like"/>
    <property type="match status" value="1"/>
</dbReference>
<keyword evidence="1" id="KW-0378">Hydrolase</keyword>
<evidence type="ECO:0000313" key="2">
    <source>
        <dbReference type="Proteomes" id="UP001254257"/>
    </source>
</evidence>
<dbReference type="RefSeq" id="WP_316021684.1">
    <property type="nucleotide sequence ID" value="NZ_JAWDID010000108.1"/>
</dbReference>
<dbReference type="Proteomes" id="UP001254257">
    <property type="component" value="Unassembled WGS sequence"/>
</dbReference>
<dbReference type="Pfam" id="PF00702">
    <property type="entry name" value="Hydrolase"/>
    <property type="match status" value="1"/>
</dbReference>
<evidence type="ECO:0000313" key="1">
    <source>
        <dbReference type="EMBL" id="MDU0343992.1"/>
    </source>
</evidence>
<dbReference type="SUPFAM" id="SSF56784">
    <property type="entry name" value="HAD-like"/>
    <property type="match status" value="1"/>
</dbReference>
<reference evidence="1 2" key="1">
    <citation type="submission" date="2023-09" db="EMBL/GenBank/DDBJ databases">
        <title>Whole genome shotgun sequencing (WGS) of Bosea sp. ZW T0_25, isolated from stored onions (Allium cepa).</title>
        <authorList>
            <person name="Stoll D.A."/>
            <person name="Huch M."/>
        </authorList>
    </citation>
    <scope>NUCLEOTIDE SEQUENCE [LARGE SCALE GENOMIC DNA]</scope>
    <source>
        <strain evidence="1 2">ZW T0_25</strain>
    </source>
</reference>
<organism evidence="1 2">
    <name type="scientific">Bosea rubneri</name>
    <dbReference type="NCBI Taxonomy" id="3075434"/>
    <lineage>
        <taxon>Bacteria</taxon>
        <taxon>Pseudomonadati</taxon>
        <taxon>Pseudomonadota</taxon>
        <taxon>Alphaproteobacteria</taxon>
        <taxon>Hyphomicrobiales</taxon>
        <taxon>Boseaceae</taxon>
        <taxon>Bosea</taxon>
    </lineage>
</organism>
<protein>
    <submittedName>
        <fullName evidence="1">HAD family hydrolase</fullName>
        <ecNumber evidence="1">3.1.3.-</ecNumber>
    </submittedName>
</protein>
<dbReference type="GO" id="GO:0016787">
    <property type="term" value="F:hydrolase activity"/>
    <property type="evidence" value="ECO:0007669"/>
    <property type="project" value="UniProtKB-KW"/>
</dbReference>
<dbReference type="InterPro" id="IPR023214">
    <property type="entry name" value="HAD_sf"/>
</dbReference>
<dbReference type="EMBL" id="JAWDID010000108">
    <property type="protein sequence ID" value="MDU0343992.1"/>
    <property type="molecule type" value="Genomic_DNA"/>
</dbReference>
<dbReference type="SFLD" id="SFLDG01129">
    <property type="entry name" value="C1.5:_HAD__Beta-PGM__Phosphata"/>
    <property type="match status" value="1"/>
</dbReference>
<dbReference type="SFLD" id="SFLDS00003">
    <property type="entry name" value="Haloacid_Dehalogenase"/>
    <property type="match status" value="1"/>
</dbReference>
<dbReference type="PANTHER" id="PTHR46191:SF2">
    <property type="entry name" value="HALOACID DEHALOGENASE-LIKE HYDROLASE DOMAIN-CONTAINING PROTEIN 3"/>
    <property type="match status" value="1"/>
</dbReference>